<name>A0ABD2QJX0_9PLAT</name>
<sequence>MYIDYEIGFKINDSYITHRAHWTEFVHLARLVDMKSETLSANKVKYLKEDLLQRIPSCNRDTLAFLMLHLKQVAESHACQMNIKNLARIFGPTVVGHSSSRPGALQVVEETNDQQLVVRMLLMMPANAYLELLDCTAEDLDPRRQKGNFAGIKRTTPPLFENIVPNTSSAASFLATPARLAHKARSKFFPSFNRHLPSSPGRQEPVQSTTN</sequence>
<dbReference type="EMBL" id="JBJKFK010000098">
    <property type="protein sequence ID" value="KAL3319830.1"/>
    <property type="molecule type" value="Genomic_DNA"/>
</dbReference>
<dbReference type="InterPro" id="IPR008936">
    <property type="entry name" value="Rho_GTPase_activation_prot"/>
</dbReference>
<feature type="region of interest" description="Disordered" evidence="1">
    <location>
        <begin position="191"/>
        <end position="211"/>
    </location>
</feature>
<reference evidence="3 4" key="1">
    <citation type="submission" date="2024-11" db="EMBL/GenBank/DDBJ databases">
        <title>Adaptive evolution of stress response genes in parasites aligns with host niche diversity.</title>
        <authorList>
            <person name="Hahn C."/>
            <person name="Resl P."/>
        </authorList>
    </citation>
    <scope>NUCLEOTIDE SEQUENCE [LARGE SCALE GENOMIC DNA]</scope>
    <source>
        <strain evidence="3">EGGRZ-B1_66</strain>
        <tissue evidence="3">Body</tissue>
    </source>
</reference>
<protein>
    <recommendedName>
        <fullName evidence="2">Rho-GAP domain-containing protein</fullName>
    </recommendedName>
</protein>
<feature type="domain" description="Rho-GAP" evidence="2">
    <location>
        <begin position="1"/>
        <end position="129"/>
    </location>
</feature>
<dbReference type="Proteomes" id="UP001626550">
    <property type="component" value="Unassembled WGS sequence"/>
</dbReference>
<comment type="caution">
    <text evidence="3">The sequence shown here is derived from an EMBL/GenBank/DDBJ whole genome shotgun (WGS) entry which is preliminary data.</text>
</comment>
<dbReference type="Pfam" id="PF00620">
    <property type="entry name" value="RhoGAP"/>
    <property type="match status" value="1"/>
</dbReference>
<evidence type="ECO:0000313" key="4">
    <source>
        <dbReference type="Proteomes" id="UP001626550"/>
    </source>
</evidence>
<gene>
    <name evidence="3" type="ORF">Ciccas_001491</name>
</gene>
<evidence type="ECO:0000313" key="3">
    <source>
        <dbReference type="EMBL" id="KAL3319830.1"/>
    </source>
</evidence>
<accession>A0ABD2QJX0</accession>
<dbReference type="PROSITE" id="PS50238">
    <property type="entry name" value="RHOGAP"/>
    <property type="match status" value="1"/>
</dbReference>
<dbReference type="PANTHER" id="PTHR46199">
    <property type="entry name" value="RAC GTPASE-ACTIVATING PROTEIN 1"/>
    <property type="match status" value="1"/>
</dbReference>
<evidence type="ECO:0000259" key="2">
    <source>
        <dbReference type="PROSITE" id="PS50238"/>
    </source>
</evidence>
<evidence type="ECO:0000256" key="1">
    <source>
        <dbReference type="SAM" id="MobiDB-lite"/>
    </source>
</evidence>
<dbReference type="Gene3D" id="1.10.555.10">
    <property type="entry name" value="Rho GTPase activation protein"/>
    <property type="match status" value="1"/>
</dbReference>
<keyword evidence="4" id="KW-1185">Reference proteome</keyword>
<proteinExistence type="predicted"/>
<dbReference type="PANTHER" id="PTHR46199:SF3">
    <property type="entry name" value="RAC GTPASE-ACTIVATING PROTEIN 1"/>
    <property type="match status" value="1"/>
</dbReference>
<dbReference type="InterPro" id="IPR000198">
    <property type="entry name" value="RhoGAP_dom"/>
</dbReference>
<organism evidence="3 4">
    <name type="scientific">Cichlidogyrus casuarinus</name>
    <dbReference type="NCBI Taxonomy" id="1844966"/>
    <lineage>
        <taxon>Eukaryota</taxon>
        <taxon>Metazoa</taxon>
        <taxon>Spiralia</taxon>
        <taxon>Lophotrochozoa</taxon>
        <taxon>Platyhelminthes</taxon>
        <taxon>Monogenea</taxon>
        <taxon>Monopisthocotylea</taxon>
        <taxon>Dactylogyridea</taxon>
        <taxon>Ancyrocephalidae</taxon>
        <taxon>Cichlidogyrus</taxon>
    </lineage>
</organism>
<dbReference type="AlphaFoldDB" id="A0ABD2QJX0"/>
<dbReference type="SUPFAM" id="SSF48350">
    <property type="entry name" value="GTPase activation domain, GAP"/>
    <property type="match status" value="1"/>
</dbReference>